<evidence type="ECO:0000313" key="2">
    <source>
        <dbReference type="Ensembl" id="ENSAOCP00000021383.2"/>
    </source>
</evidence>
<reference evidence="2" key="2">
    <citation type="submission" date="2025-08" db="UniProtKB">
        <authorList>
            <consortium name="Ensembl"/>
        </authorList>
    </citation>
    <scope>IDENTIFICATION</scope>
</reference>
<dbReference type="OMA" id="MEGDGQF"/>
<dbReference type="PANTHER" id="PTHR46917:SF1">
    <property type="entry name" value="MORN REPEAT-CONTAINING PROTEIN 2"/>
    <property type="match status" value="1"/>
</dbReference>
<dbReference type="Gene3D" id="2.20.110.10">
    <property type="entry name" value="Histone H3 K4-specific methyltransferase SET7/9 N-terminal domain"/>
    <property type="match status" value="2"/>
</dbReference>
<evidence type="ECO:0000313" key="3">
    <source>
        <dbReference type="Proteomes" id="UP001501940"/>
    </source>
</evidence>
<dbReference type="SUPFAM" id="SSF82185">
    <property type="entry name" value="Histone H3 K4-specific methyltransferase SET7/9 N-terminal domain"/>
    <property type="match status" value="1"/>
</dbReference>
<reference evidence="2 3" key="1">
    <citation type="submission" date="2022-01" db="EMBL/GenBank/DDBJ databases">
        <title>A chromosome-scale genome assembly of the false clownfish, Amphiprion ocellaris.</title>
        <authorList>
            <person name="Ryu T."/>
        </authorList>
    </citation>
    <scope>NUCLEOTIDE SEQUENCE [LARGE SCALE GENOMIC DNA]</scope>
</reference>
<sequence length="169" mass="19001">MSDKKKEDSLHIHGKYPDACLHIFHEVFEANCVCLFTEEEPVKVSYIFPNGDRYEGECSRSECGAMVRSGTGKHTSADGVTYIGEWHQDKMNGRGTLQHPSGALYEGEFKDNMYHGTGTYTFPDKTVYKGHFHENRLKGDGAFINPQGLVWTGEFHGKAALGLRMQHNV</sequence>
<evidence type="ECO:0000256" key="1">
    <source>
        <dbReference type="ARBA" id="ARBA00022737"/>
    </source>
</evidence>
<name>A0A3Q1C652_AMPOC</name>
<dbReference type="PANTHER" id="PTHR46917">
    <property type="entry name" value="MORN REPEAT-CONTAINING PROTEIN 2"/>
    <property type="match status" value="1"/>
</dbReference>
<evidence type="ECO:0008006" key="4">
    <source>
        <dbReference type="Google" id="ProtNLM"/>
    </source>
</evidence>
<accession>A0A3Q1C652</accession>
<dbReference type="AlphaFoldDB" id="A0A3Q1C652"/>
<dbReference type="RefSeq" id="XP_023123177.1">
    <property type="nucleotide sequence ID" value="XM_023267409.3"/>
</dbReference>
<keyword evidence="1" id="KW-0677">Repeat</keyword>
<proteinExistence type="predicted"/>
<dbReference type="KEGG" id="aoce:111566677"/>
<protein>
    <recommendedName>
        <fullName evidence="4">MORN repeat containing 2</fullName>
    </recommendedName>
</protein>
<organism evidence="2 3">
    <name type="scientific">Amphiprion ocellaris</name>
    <name type="common">Clown anemonefish</name>
    <dbReference type="NCBI Taxonomy" id="80972"/>
    <lineage>
        <taxon>Eukaryota</taxon>
        <taxon>Metazoa</taxon>
        <taxon>Chordata</taxon>
        <taxon>Craniata</taxon>
        <taxon>Vertebrata</taxon>
        <taxon>Euteleostomi</taxon>
        <taxon>Actinopterygii</taxon>
        <taxon>Neopterygii</taxon>
        <taxon>Teleostei</taxon>
        <taxon>Neoteleostei</taxon>
        <taxon>Acanthomorphata</taxon>
        <taxon>Ovalentaria</taxon>
        <taxon>Pomacentridae</taxon>
        <taxon>Amphiprion</taxon>
    </lineage>
</organism>
<dbReference type="CTD" id="729967"/>
<dbReference type="STRING" id="80972.ENSAOCP00000021383"/>
<dbReference type="Ensembl" id="ENSAOCT00000010641.2">
    <property type="protein sequence ID" value="ENSAOCP00000021383.2"/>
    <property type="gene ID" value="ENSAOCG00000006116.2"/>
</dbReference>
<keyword evidence="3" id="KW-1185">Reference proteome</keyword>
<dbReference type="SMART" id="SM00698">
    <property type="entry name" value="MORN"/>
    <property type="match status" value="3"/>
</dbReference>
<dbReference type="Proteomes" id="UP001501940">
    <property type="component" value="Chromosome 21"/>
</dbReference>
<dbReference type="InterPro" id="IPR003409">
    <property type="entry name" value="MORN"/>
</dbReference>
<dbReference type="Pfam" id="PF02493">
    <property type="entry name" value="MORN"/>
    <property type="match status" value="2"/>
</dbReference>
<reference evidence="2" key="3">
    <citation type="submission" date="2025-09" db="UniProtKB">
        <authorList>
            <consortium name="Ensembl"/>
        </authorList>
    </citation>
    <scope>IDENTIFICATION</scope>
</reference>
<dbReference type="GeneTree" id="ENSGT00390000006619"/>
<dbReference type="InterPro" id="IPR052849">
    <property type="entry name" value="MORN_repeat_protein"/>
</dbReference>
<dbReference type="GeneID" id="111566677"/>